<dbReference type="EMBL" id="CP041666">
    <property type="protein sequence ID" value="QDP41590.1"/>
    <property type="molecule type" value="Genomic_DNA"/>
</dbReference>
<name>A0A516KJK2_9BACI</name>
<evidence type="ECO:0000313" key="2">
    <source>
        <dbReference type="Proteomes" id="UP000315215"/>
    </source>
</evidence>
<keyword evidence="2" id="KW-1185">Reference proteome</keyword>
<dbReference type="Proteomes" id="UP000315215">
    <property type="component" value="Chromosome"/>
</dbReference>
<proteinExistence type="predicted"/>
<dbReference type="KEGG" id="aqt:FN924_16285"/>
<dbReference type="AlphaFoldDB" id="A0A516KJK2"/>
<evidence type="ECO:0000313" key="1">
    <source>
        <dbReference type="EMBL" id="QDP41590.1"/>
    </source>
</evidence>
<dbReference type="RefSeq" id="WP_143896284.1">
    <property type="nucleotide sequence ID" value="NZ_CP041666.1"/>
</dbReference>
<accession>A0A516KJK2</accession>
<reference evidence="1 2" key="1">
    <citation type="submission" date="2019-07" db="EMBL/GenBank/DDBJ databases">
        <authorList>
            <person name="Li J."/>
        </authorList>
    </citation>
    <scope>NUCLEOTIDE SEQUENCE [LARGE SCALE GENOMIC DNA]</scope>
    <source>
        <strain evidence="1 2">TKL69</strain>
    </source>
</reference>
<gene>
    <name evidence="1" type="ORF">FN924_16285</name>
</gene>
<organism evidence="1 2">
    <name type="scientific">Radiobacillus deserti</name>
    <dbReference type="NCBI Taxonomy" id="2594883"/>
    <lineage>
        <taxon>Bacteria</taxon>
        <taxon>Bacillati</taxon>
        <taxon>Bacillota</taxon>
        <taxon>Bacilli</taxon>
        <taxon>Bacillales</taxon>
        <taxon>Bacillaceae</taxon>
        <taxon>Radiobacillus</taxon>
    </lineage>
</organism>
<sequence length="157" mass="17135">MKKRWSLMTVLVGLILLVGLSVNGSSIEASDSTEAYVIKVADKFYSYESKKLNQSFLNSIYGGNDTLYQDFKSKMSAGEPHAISNVNGAYISYSAISSEFTQQQTNFSLDSYLVSSSAVRASMPNQITGVTINSSGNLQTFNIEVDNGIVPEVINIY</sequence>
<protein>
    <submittedName>
        <fullName evidence="1">Uncharacterized protein</fullName>
    </submittedName>
</protein>